<evidence type="ECO:0000256" key="2">
    <source>
        <dbReference type="SAM" id="Phobius"/>
    </source>
</evidence>
<accession>A0A8J3VGD8</accession>
<keyword evidence="2" id="KW-0472">Membrane</keyword>
<keyword evidence="2" id="KW-1133">Transmembrane helix</keyword>
<dbReference type="AlphaFoldDB" id="A0A8J3VGD8"/>
<keyword evidence="2" id="KW-0812">Transmembrane</keyword>
<gene>
    <name evidence="3" type="ORF">Rhe02_31040</name>
</gene>
<feature type="region of interest" description="Disordered" evidence="1">
    <location>
        <begin position="13"/>
        <end position="50"/>
    </location>
</feature>
<protein>
    <submittedName>
        <fullName evidence="3">Uncharacterized protein</fullName>
    </submittedName>
</protein>
<dbReference type="EMBL" id="BONY01000016">
    <property type="protein sequence ID" value="GIH05037.1"/>
    <property type="molecule type" value="Genomic_DNA"/>
</dbReference>
<keyword evidence="4" id="KW-1185">Reference proteome</keyword>
<evidence type="ECO:0000313" key="3">
    <source>
        <dbReference type="EMBL" id="GIH05037.1"/>
    </source>
</evidence>
<proteinExistence type="predicted"/>
<dbReference type="Proteomes" id="UP000612899">
    <property type="component" value="Unassembled WGS sequence"/>
</dbReference>
<sequence length="92" mass="9959">MVRGVEQLNLVISHRRRGPRHGAGTPGTVPYRSRTIDNTRPRRSKARHLKRTARRIAGSQIALALAAATAFVLLVLSGYQAAEGAAIVLGMF</sequence>
<organism evidence="3 4">
    <name type="scientific">Rhizocola hellebori</name>
    <dbReference type="NCBI Taxonomy" id="1392758"/>
    <lineage>
        <taxon>Bacteria</taxon>
        <taxon>Bacillati</taxon>
        <taxon>Actinomycetota</taxon>
        <taxon>Actinomycetes</taxon>
        <taxon>Micromonosporales</taxon>
        <taxon>Micromonosporaceae</taxon>
        <taxon>Rhizocola</taxon>
    </lineage>
</organism>
<feature type="compositionally biased region" description="Basic residues" evidence="1">
    <location>
        <begin position="41"/>
        <end position="50"/>
    </location>
</feature>
<evidence type="ECO:0000256" key="1">
    <source>
        <dbReference type="SAM" id="MobiDB-lite"/>
    </source>
</evidence>
<evidence type="ECO:0000313" key="4">
    <source>
        <dbReference type="Proteomes" id="UP000612899"/>
    </source>
</evidence>
<feature type="transmembrane region" description="Helical" evidence="2">
    <location>
        <begin position="61"/>
        <end position="82"/>
    </location>
</feature>
<comment type="caution">
    <text evidence="3">The sequence shown here is derived from an EMBL/GenBank/DDBJ whole genome shotgun (WGS) entry which is preliminary data.</text>
</comment>
<name>A0A8J3VGD8_9ACTN</name>
<reference evidence="3" key="1">
    <citation type="submission" date="2021-01" db="EMBL/GenBank/DDBJ databases">
        <title>Whole genome shotgun sequence of Rhizocola hellebori NBRC 109834.</title>
        <authorList>
            <person name="Komaki H."/>
            <person name="Tamura T."/>
        </authorList>
    </citation>
    <scope>NUCLEOTIDE SEQUENCE</scope>
    <source>
        <strain evidence="3">NBRC 109834</strain>
    </source>
</reference>